<name>A0A1M6SWF9_9FIRM</name>
<dbReference type="STRING" id="1121950.SAMN02745243_03057"/>
<dbReference type="PANTHER" id="PTHR33545">
    <property type="entry name" value="UPF0750 MEMBRANE PROTEIN YITT-RELATED"/>
    <property type="match status" value="1"/>
</dbReference>
<dbReference type="InterPro" id="IPR051461">
    <property type="entry name" value="UPF0750_membrane"/>
</dbReference>
<keyword evidence="9" id="KW-1185">Reference proteome</keyword>
<protein>
    <submittedName>
        <fullName evidence="8">Uncharacterized membrane-anchored protein YitT, contains DUF161 and DUF2179 domains</fullName>
    </submittedName>
</protein>
<accession>A0A1M6SWF9</accession>
<dbReference type="InterPro" id="IPR019264">
    <property type="entry name" value="DUF2179"/>
</dbReference>
<feature type="transmembrane region" description="Helical" evidence="6">
    <location>
        <begin position="146"/>
        <end position="167"/>
    </location>
</feature>
<evidence type="ECO:0000256" key="1">
    <source>
        <dbReference type="ARBA" id="ARBA00004651"/>
    </source>
</evidence>
<dbReference type="InterPro" id="IPR015867">
    <property type="entry name" value="N-reg_PII/ATP_PRibTrfase_C"/>
</dbReference>
<keyword evidence="4 6" id="KW-1133">Transmembrane helix</keyword>
<evidence type="ECO:0000256" key="2">
    <source>
        <dbReference type="ARBA" id="ARBA00022475"/>
    </source>
</evidence>
<dbReference type="CDD" id="cd16380">
    <property type="entry name" value="YitT_C"/>
    <property type="match status" value="1"/>
</dbReference>
<feature type="transmembrane region" description="Helical" evidence="6">
    <location>
        <begin position="7"/>
        <end position="24"/>
    </location>
</feature>
<dbReference type="PANTHER" id="PTHR33545:SF9">
    <property type="entry name" value="UPF0750 MEMBRANE PROTEIN YITE"/>
    <property type="match status" value="1"/>
</dbReference>
<dbReference type="Proteomes" id="UP000184301">
    <property type="component" value="Unassembled WGS sequence"/>
</dbReference>
<comment type="subcellular location">
    <subcellularLocation>
        <location evidence="1">Cell membrane</location>
        <topology evidence="1">Multi-pass membrane protein</topology>
    </subcellularLocation>
</comment>
<dbReference type="InterPro" id="IPR003740">
    <property type="entry name" value="YitT"/>
</dbReference>
<reference evidence="8 9" key="1">
    <citation type="submission" date="2016-11" db="EMBL/GenBank/DDBJ databases">
        <authorList>
            <person name="Jaros S."/>
            <person name="Januszkiewicz K."/>
            <person name="Wedrychowicz H."/>
        </authorList>
    </citation>
    <scope>NUCLEOTIDE SEQUENCE [LARGE SCALE GENOMIC DNA]</scope>
    <source>
        <strain evidence="8 9">DSM 15480</strain>
    </source>
</reference>
<feature type="transmembrane region" description="Helical" evidence="6">
    <location>
        <begin position="75"/>
        <end position="95"/>
    </location>
</feature>
<dbReference type="AlphaFoldDB" id="A0A1M6SWF9"/>
<feature type="transmembrane region" description="Helical" evidence="6">
    <location>
        <begin position="107"/>
        <end position="126"/>
    </location>
</feature>
<proteinExistence type="predicted"/>
<keyword evidence="5 6" id="KW-0472">Membrane</keyword>
<dbReference type="Pfam" id="PF02588">
    <property type="entry name" value="YitT_membrane"/>
    <property type="match status" value="1"/>
</dbReference>
<evidence type="ECO:0000256" key="6">
    <source>
        <dbReference type="SAM" id="Phobius"/>
    </source>
</evidence>
<keyword evidence="2" id="KW-1003">Cell membrane</keyword>
<organism evidence="8 9">
    <name type="scientific">Hespellia stercorisuis DSM 15480</name>
    <dbReference type="NCBI Taxonomy" id="1121950"/>
    <lineage>
        <taxon>Bacteria</taxon>
        <taxon>Bacillati</taxon>
        <taxon>Bacillota</taxon>
        <taxon>Clostridia</taxon>
        <taxon>Lachnospirales</taxon>
        <taxon>Lachnospiraceae</taxon>
        <taxon>Hespellia</taxon>
    </lineage>
</organism>
<dbReference type="RefSeq" id="WP_073112003.1">
    <property type="nucleotide sequence ID" value="NZ_FQZY01000053.1"/>
</dbReference>
<evidence type="ECO:0000256" key="5">
    <source>
        <dbReference type="ARBA" id="ARBA00023136"/>
    </source>
</evidence>
<evidence type="ECO:0000259" key="7">
    <source>
        <dbReference type="Pfam" id="PF10035"/>
    </source>
</evidence>
<dbReference type="Gene3D" id="3.30.70.120">
    <property type="match status" value="1"/>
</dbReference>
<dbReference type="Pfam" id="PF10035">
    <property type="entry name" value="DUF2179"/>
    <property type="match status" value="1"/>
</dbReference>
<keyword evidence="3 6" id="KW-0812">Transmembrane</keyword>
<evidence type="ECO:0000256" key="3">
    <source>
        <dbReference type="ARBA" id="ARBA00022692"/>
    </source>
</evidence>
<gene>
    <name evidence="8" type="ORF">SAMN02745243_03057</name>
</gene>
<feature type="transmembrane region" description="Helical" evidence="6">
    <location>
        <begin position="53"/>
        <end position="69"/>
    </location>
</feature>
<dbReference type="EMBL" id="FQZY01000053">
    <property type="protein sequence ID" value="SHK49023.1"/>
    <property type="molecule type" value="Genomic_DNA"/>
</dbReference>
<dbReference type="PIRSF" id="PIRSF006483">
    <property type="entry name" value="Membrane_protein_YitT"/>
    <property type="match status" value="1"/>
</dbReference>
<feature type="domain" description="DUF2179" evidence="7">
    <location>
        <begin position="219"/>
        <end position="273"/>
    </location>
</feature>
<dbReference type="OrthoDB" id="9779786at2"/>
<dbReference type="GO" id="GO:0005886">
    <property type="term" value="C:plasma membrane"/>
    <property type="evidence" value="ECO:0007669"/>
    <property type="project" value="UniProtKB-SubCell"/>
</dbReference>
<evidence type="ECO:0000313" key="8">
    <source>
        <dbReference type="EMBL" id="SHK49023.1"/>
    </source>
</evidence>
<evidence type="ECO:0000313" key="9">
    <source>
        <dbReference type="Proteomes" id="UP000184301"/>
    </source>
</evidence>
<sequence>MKTIKNYCLITFSIFIMAVGVYFFKFPNNFCFGGVTGFAVVIAKILPISASMFTFCVNMILLLVGWIFLGKSFAIKTGYASILLSLLLLVFEKVYPMHVPLSNEPTLELIFAITLPAIGSALLFNIGASSGGTDVLAMLLQKYTRVHIGMALLVTDMIAILIACFVFDIKTALYSFVGLTLKSFLIDGIIENINMCKAFTIICDNPDSICDYIVHDLNRSATVSEASGAYTNQEKFMVVTVLTRTQAVQLRQYIHQNEPGAFILIYNTSEIVGKGFVTI</sequence>
<evidence type="ECO:0000256" key="4">
    <source>
        <dbReference type="ARBA" id="ARBA00022989"/>
    </source>
</evidence>